<organism evidence="1 2">
    <name type="scientific">Salinibacter ruber</name>
    <dbReference type="NCBI Taxonomy" id="146919"/>
    <lineage>
        <taxon>Bacteria</taxon>
        <taxon>Pseudomonadati</taxon>
        <taxon>Rhodothermota</taxon>
        <taxon>Rhodothermia</taxon>
        <taxon>Rhodothermales</taxon>
        <taxon>Salinibacteraceae</taxon>
        <taxon>Salinibacter</taxon>
    </lineage>
</organism>
<protein>
    <submittedName>
        <fullName evidence="1">HTH domain antitoxin</fullName>
    </submittedName>
</protein>
<dbReference type="RefSeq" id="WP_259083333.1">
    <property type="nucleotide sequence ID" value="NZ_JANTYZ010000002.1"/>
</dbReference>
<reference evidence="1" key="1">
    <citation type="submission" date="2022-08" db="EMBL/GenBank/DDBJ databases">
        <title>Genomic Encyclopedia of Type Strains, Phase V (KMG-V): Genome sequencing to study the core and pangenomes of soil and plant-associated prokaryotes.</title>
        <authorList>
            <person name="Whitman W."/>
        </authorList>
    </citation>
    <scope>NUCLEOTIDE SEQUENCE</scope>
    <source>
        <strain evidence="1">SP2016B</strain>
    </source>
</reference>
<dbReference type="EMBL" id="JANTYZ010000002">
    <property type="protein sequence ID" value="MCS3864651.1"/>
    <property type="molecule type" value="Genomic_DNA"/>
</dbReference>
<dbReference type="Pfam" id="PF03683">
    <property type="entry name" value="UPF0175"/>
    <property type="match status" value="1"/>
</dbReference>
<dbReference type="AlphaFoldDB" id="A0A9X2RF88"/>
<evidence type="ECO:0000313" key="1">
    <source>
        <dbReference type="EMBL" id="MCS3864651.1"/>
    </source>
</evidence>
<name>A0A9X2RF88_9BACT</name>
<accession>A0A9X2RF88</accession>
<comment type="caution">
    <text evidence="1">The sequence shown here is derived from an EMBL/GenBank/DDBJ whole genome shotgun (WGS) entry which is preliminary data.</text>
</comment>
<evidence type="ECO:0000313" key="2">
    <source>
        <dbReference type="Proteomes" id="UP001155034"/>
    </source>
</evidence>
<dbReference type="InterPro" id="IPR005368">
    <property type="entry name" value="UPF0175"/>
</dbReference>
<dbReference type="Proteomes" id="UP001155034">
    <property type="component" value="Unassembled WGS sequence"/>
</dbReference>
<sequence>MDVAFSLPEDLGRKLQERWGDLSRRALESLIAQAYREESLTLGEVRRLLGHETRMEAEAFLKEQGALLDYTEEELEQDLEAALEASNR</sequence>
<proteinExistence type="predicted"/>
<gene>
    <name evidence="1" type="ORF">GGP82_001197</name>
</gene>